<dbReference type="InterPro" id="IPR019859">
    <property type="entry name" value="Motility-assoc_prot_GldM"/>
</dbReference>
<dbReference type="InterPro" id="IPR048405">
    <property type="entry name" value="GldM_Ig-like-1"/>
</dbReference>
<evidence type="ECO:0000259" key="4">
    <source>
        <dbReference type="Pfam" id="PF21602"/>
    </source>
</evidence>
<dbReference type="Proteomes" id="UP000306630">
    <property type="component" value="Unassembled WGS sequence"/>
</dbReference>
<dbReference type="Pfam" id="PF21601">
    <property type="entry name" value="GldM_2nd"/>
    <property type="match status" value="1"/>
</dbReference>
<evidence type="ECO:0000313" key="5">
    <source>
        <dbReference type="EMBL" id="TGY76244.1"/>
    </source>
</evidence>
<sequence length="522" mass="57144">MGSNNTRSLSPRQKMINLMYIVLTAMLALNVSSDVLDGFGQVEEGLARSNATVDQRNEAVFRRLEAFAEQNPEKGAAWLDKAAEVRSTTSRVYGLIDTLKMAIAIEADGNNANLANILNQDNLDAASIVMLSPGSAKGKHLRSTIDYYKNYIGSLMSDSLKRDNIMRSLSTEQITRRGTVTPQLWEEAMFENKPVIAAITLLTKLQSDIRYAEGEALSTLLANVDAGDVRVNELNAFVIPQSRNVMRGSRYSANIVLAAVDTTQRPTIYINGKQLDNDRGLFETLASSTGNFDYSGYLEVPHGDGTVTRHDFNSSYTVIEPTATISATMMNVLYAGIDNPMSISVPGIAPSAISASMTNGTLSRHGDSWVARPGKVGTEAVVTVTANIDGRPQTVATTSFRVRKLPDPAPFISYTDSKGHQERYKGSKPFPKTLLLQAPGIEAAIDDDLLNVSYRVLSFETVFFDSMGNAIPEVSQGSQFSQRQKDSFRRLQRGKRFYISRVKAIGPDGIERDLAPMEVIVN</sequence>
<dbReference type="InterPro" id="IPR022719">
    <property type="entry name" value="Motility-assoc_prot_GldM_C"/>
</dbReference>
<feature type="domain" description="Gliding motility-associated protein GldM N-terminal" evidence="2">
    <location>
        <begin position="34"/>
        <end position="222"/>
    </location>
</feature>
<proteinExistence type="predicted"/>
<evidence type="ECO:0000259" key="2">
    <source>
        <dbReference type="Pfam" id="PF12081"/>
    </source>
</evidence>
<accession>A0A4S2G2R8</accession>
<dbReference type="Pfam" id="PF12081">
    <property type="entry name" value="GldM_1st"/>
    <property type="match status" value="1"/>
</dbReference>
<protein>
    <submittedName>
        <fullName evidence="5">Gliding motility protein GldM</fullName>
    </submittedName>
</protein>
<reference evidence="5 6" key="1">
    <citation type="submission" date="2019-04" db="EMBL/GenBank/DDBJ databases">
        <title>Microbes associate with the intestines of laboratory mice.</title>
        <authorList>
            <person name="Navarre W."/>
            <person name="Wong E."/>
            <person name="Huang K."/>
            <person name="Tropini C."/>
            <person name="Ng K."/>
            <person name="Yu B."/>
        </authorList>
    </citation>
    <scope>NUCLEOTIDE SEQUENCE [LARGE SCALE GENOMIC DNA]</scope>
    <source>
        <strain evidence="5 6">NM06_A21</strain>
    </source>
</reference>
<dbReference type="EMBL" id="SRYD01000004">
    <property type="protein sequence ID" value="TGY76244.1"/>
    <property type="molecule type" value="Genomic_DNA"/>
</dbReference>
<dbReference type="Pfam" id="PF12080">
    <property type="entry name" value="GldM_4th"/>
    <property type="match status" value="1"/>
</dbReference>
<feature type="domain" description="Gliding motility-associated protein GldM first immunoglobulin-like" evidence="3">
    <location>
        <begin position="226"/>
        <end position="320"/>
    </location>
</feature>
<dbReference type="InterPro" id="IPR048406">
    <property type="entry name" value="GldM_Ig-like-2"/>
</dbReference>
<evidence type="ECO:0000313" key="6">
    <source>
        <dbReference type="Proteomes" id="UP000306630"/>
    </source>
</evidence>
<comment type="caution">
    <text evidence="5">The sequence shown here is derived from an EMBL/GenBank/DDBJ whole genome shotgun (WGS) entry which is preliminary data.</text>
</comment>
<dbReference type="AlphaFoldDB" id="A0A4S2G2R8"/>
<dbReference type="InterPro" id="IPR022720">
    <property type="entry name" value="Motility-assoc_prot_GldM_N"/>
</dbReference>
<gene>
    <name evidence="5" type="primary">gldM</name>
    <name evidence="5" type="ORF">E5333_01555</name>
</gene>
<organism evidence="5 6">
    <name type="scientific">Muribaculum intestinale</name>
    <dbReference type="NCBI Taxonomy" id="1796646"/>
    <lineage>
        <taxon>Bacteria</taxon>
        <taxon>Pseudomonadati</taxon>
        <taxon>Bacteroidota</taxon>
        <taxon>Bacteroidia</taxon>
        <taxon>Bacteroidales</taxon>
        <taxon>Muribaculaceae</taxon>
        <taxon>Muribaculum</taxon>
    </lineage>
</organism>
<evidence type="ECO:0000259" key="3">
    <source>
        <dbReference type="Pfam" id="PF21601"/>
    </source>
</evidence>
<dbReference type="RefSeq" id="WP_135992710.1">
    <property type="nucleotide sequence ID" value="NZ_CARMWJ010000021.1"/>
</dbReference>
<dbReference type="Pfam" id="PF21602">
    <property type="entry name" value="GldM_3rd"/>
    <property type="match status" value="1"/>
</dbReference>
<dbReference type="NCBIfam" id="TIGR03517">
    <property type="entry name" value="GldM_gliding"/>
    <property type="match status" value="1"/>
</dbReference>
<feature type="domain" description="Gliding motility-associated protein GldM second immunoglobulin-like" evidence="4">
    <location>
        <begin position="322"/>
        <end position="403"/>
    </location>
</feature>
<feature type="domain" description="Gliding motility-associated protein GldM C-terminal" evidence="1">
    <location>
        <begin position="406"/>
        <end position="522"/>
    </location>
</feature>
<evidence type="ECO:0000259" key="1">
    <source>
        <dbReference type="Pfam" id="PF12080"/>
    </source>
</evidence>
<name>A0A4S2G2R8_9BACT</name>